<dbReference type="VEuPathDB" id="FungiDB:JI435_408250"/>
<evidence type="ECO:0000313" key="2">
    <source>
        <dbReference type="EMBL" id="QRC96061.1"/>
    </source>
</evidence>
<evidence type="ECO:0000256" key="1">
    <source>
        <dbReference type="SAM" id="MobiDB-lite"/>
    </source>
</evidence>
<proteinExistence type="predicted"/>
<keyword evidence="3" id="KW-1185">Reference proteome</keyword>
<dbReference type="Proteomes" id="UP000663193">
    <property type="component" value="Chromosome 6"/>
</dbReference>
<organism evidence="2 3">
    <name type="scientific">Phaeosphaeria nodorum (strain SN15 / ATCC MYA-4574 / FGSC 10173)</name>
    <name type="common">Glume blotch fungus</name>
    <name type="synonym">Parastagonospora nodorum</name>
    <dbReference type="NCBI Taxonomy" id="321614"/>
    <lineage>
        <taxon>Eukaryota</taxon>
        <taxon>Fungi</taxon>
        <taxon>Dikarya</taxon>
        <taxon>Ascomycota</taxon>
        <taxon>Pezizomycotina</taxon>
        <taxon>Dothideomycetes</taxon>
        <taxon>Pleosporomycetidae</taxon>
        <taxon>Pleosporales</taxon>
        <taxon>Pleosporineae</taxon>
        <taxon>Phaeosphaeriaceae</taxon>
        <taxon>Parastagonospora</taxon>
    </lineage>
</organism>
<feature type="region of interest" description="Disordered" evidence="1">
    <location>
        <begin position="45"/>
        <end position="72"/>
    </location>
</feature>
<reference evidence="3" key="1">
    <citation type="journal article" date="2021" name="BMC Genomics">
        <title>Chromosome-level genome assembly and manually-curated proteome of model necrotroph Parastagonospora nodorum Sn15 reveals a genome-wide trove of candidate effector homologs, and redundancy of virulence-related functions within an accessory chromosome.</title>
        <authorList>
            <person name="Bertazzoni S."/>
            <person name="Jones D.A.B."/>
            <person name="Phan H.T."/>
            <person name="Tan K.-C."/>
            <person name="Hane J.K."/>
        </authorList>
    </citation>
    <scope>NUCLEOTIDE SEQUENCE [LARGE SCALE GENOMIC DNA]</scope>
    <source>
        <strain evidence="3">SN15 / ATCC MYA-4574 / FGSC 10173)</strain>
    </source>
</reference>
<dbReference type="AlphaFoldDB" id="A0A7U2I178"/>
<dbReference type="EMBL" id="CP069028">
    <property type="protein sequence ID" value="QRC96061.1"/>
    <property type="molecule type" value="Genomic_DNA"/>
</dbReference>
<protein>
    <submittedName>
        <fullName evidence="2">Uncharacterized protein</fullName>
    </submittedName>
</protein>
<name>A0A7U2I178_PHANO</name>
<accession>A0A7U2I178</accession>
<sequence length="72" mass="7831">MATGGRYRSLGRDSGIAKISSRYHLHYFQDSSLDETTTTCLVASTQSSAMSNTTSSPSGFQRYPETSVPYPS</sequence>
<evidence type="ECO:0000313" key="3">
    <source>
        <dbReference type="Proteomes" id="UP000663193"/>
    </source>
</evidence>
<feature type="compositionally biased region" description="Low complexity" evidence="1">
    <location>
        <begin position="45"/>
        <end position="58"/>
    </location>
</feature>
<gene>
    <name evidence="2" type="ORF">JI435_408250</name>
</gene>